<sequence precursor="true">MASLTPLSKGLIALAVVGGMASAVWHLVLKNRLGAPAASTAPAPVSTADTPAAPAQTPQPAPAPAVAAPPAAPPVATATESQKLSVAQNAEAGRQRLAAGDFAQARVHLEQAVKDGDGASACLLGEMTLKGQGGITADQDQAARLFQLAQSRNIICFASGR</sequence>
<dbReference type="HOGENOM" id="CLU_1641650_0_0_4"/>
<dbReference type="RefSeq" id="WP_012347489.1">
    <property type="nucleotide sequence ID" value="NC_010524.1"/>
</dbReference>
<dbReference type="eggNOG" id="ENOG50341J4">
    <property type="taxonomic scope" value="Bacteria"/>
</dbReference>
<dbReference type="OrthoDB" id="9780180at2"/>
<evidence type="ECO:0000256" key="1">
    <source>
        <dbReference type="SAM" id="MobiDB-lite"/>
    </source>
</evidence>
<evidence type="ECO:0000313" key="2">
    <source>
        <dbReference type="EMBL" id="ACB34733.1"/>
    </source>
</evidence>
<keyword evidence="3" id="KW-1185">Reference proteome</keyword>
<dbReference type="STRING" id="395495.Lcho_2468"/>
<dbReference type="Gene3D" id="1.25.40.10">
    <property type="entry name" value="Tetratricopeptide repeat domain"/>
    <property type="match status" value="1"/>
</dbReference>
<dbReference type="AlphaFoldDB" id="B1Y5M1"/>
<reference evidence="2 3" key="1">
    <citation type="submission" date="2008-03" db="EMBL/GenBank/DDBJ databases">
        <title>Complete sequence of Leptothrix cholodnii SP-6.</title>
        <authorList>
            <consortium name="US DOE Joint Genome Institute"/>
            <person name="Copeland A."/>
            <person name="Lucas S."/>
            <person name="Lapidus A."/>
            <person name="Glavina del Rio T."/>
            <person name="Dalin E."/>
            <person name="Tice H."/>
            <person name="Bruce D."/>
            <person name="Goodwin L."/>
            <person name="Pitluck S."/>
            <person name="Chertkov O."/>
            <person name="Brettin T."/>
            <person name="Detter J.C."/>
            <person name="Han C."/>
            <person name="Kuske C.R."/>
            <person name="Schmutz J."/>
            <person name="Larimer F."/>
            <person name="Land M."/>
            <person name="Hauser L."/>
            <person name="Kyrpides N."/>
            <person name="Lykidis A."/>
            <person name="Emerson D."/>
            <person name="Richardson P."/>
        </authorList>
    </citation>
    <scope>NUCLEOTIDE SEQUENCE [LARGE SCALE GENOMIC DNA]</scope>
    <source>
        <strain evidence="3">ATCC 51168 / LMG 8142 / SP-6</strain>
    </source>
</reference>
<proteinExistence type="predicted"/>
<evidence type="ECO:0008006" key="4">
    <source>
        <dbReference type="Google" id="ProtNLM"/>
    </source>
</evidence>
<accession>B1Y5M1</accession>
<feature type="compositionally biased region" description="Low complexity" evidence="1">
    <location>
        <begin position="64"/>
        <end position="76"/>
    </location>
</feature>
<organism evidence="2 3">
    <name type="scientific">Leptothrix cholodnii (strain ATCC 51168 / LMG 8142 / SP-6)</name>
    <name type="common">Leptothrix discophora (strain SP-6)</name>
    <dbReference type="NCBI Taxonomy" id="395495"/>
    <lineage>
        <taxon>Bacteria</taxon>
        <taxon>Pseudomonadati</taxon>
        <taxon>Pseudomonadota</taxon>
        <taxon>Betaproteobacteria</taxon>
        <taxon>Burkholderiales</taxon>
        <taxon>Sphaerotilaceae</taxon>
        <taxon>Leptothrix</taxon>
    </lineage>
</organism>
<feature type="region of interest" description="Disordered" evidence="1">
    <location>
        <begin position="38"/>
        <end position="76"/>
    </location>
</feature>
<dbReference type="EMBL" id="CP001013">
    <property type="protein sequence ID" value="ACB34733.1"/>
    <property type="molecule type" value="Genomic_DNA"/>
</dbReference>
<gene>
    <name evidence="2" type="ordered locus">Lcho_2468</name>
</gene>
<dbReference type="KEGG" id="lch:Lcho_2468"/>
<name>B1Y5M1_LEPCP</name>
<evidence type="ECO:0000313" key="3">
    <source>
        <dbReference type="Proteomes" id="UP000001693"/>
    </source>
</evidence>
<dbReference type="InterPro" id="IPR011990">
    <property type="entry name" value="TPR-like_helical_dom_sf"/>
</dbReference>
<dbReference type="Proteomes" id="UP000001693">
    <property type="component" value="Chromosome"/>
</dbReference>
<feature type="compositionally biased region" description="Low complexity" evidence="1">
    <location>
        <begin position="38"/>
        <end position="56"/>
    </location>
</feature>
<protein>
    <recommendedName>
        <fullName evidence="4">Sel1 domain protein repeat-containing protein</fullName>
    </recommendedName>
</protein>
<dbReference type="SUPFAM" id="SSF81901">
    <property type="entry name" value="HCP-like"/>
    <property type="match status" value="1"/>
</dbReference>